<reference evidence="1" key="1">
    <citation type="submission" date="2021-06" db="EMBL/GenBank/DDBJ databases">
        <authorList>
            <person name="Kallberg Y."/>
            <person name="Tangrot J."/>
            <person name="Rosling A."/>
        </authorList>
    </citation>
    <scope>NUCLEOTIDE SEQUENCE</scope>
    <source>
        <strain evidence="1">CL356</strain>
    </source>
</reference>
<evidence type="ECO:0000313" key="1">
    <source>
        <dbReference type="EMBL" id="CAG8568357.1"/>
    </source>
</evidence>
<accession>A0ACA9M988</accession>
<protein>
    <submittedName>
        <fullName evidence="1">9674_t:CDS:1</fullName>
    </submittedName>
</protein>
<evidence type="ECO:0000313" key="2">
    <source>
        <dbReference type="Proteomes" id="UP000789525"/>
    </source>
</evidence>
<comment type="caution">
    <text evidence="1">The sequence shown here is derived from an EMBL/GenBank/DDBJ whole genome shotgun (WGS) entry which is preliminary data.</text>
</comment>
<dbReference type="EMBL" id="CAJVPT010010246">
    <property type="protein sequence ID" value="CAG8568357.1"/>
    <property type="molecule type" value="Genomic_DNA"/>
</dbReference>
<dbReference type="Proteomes" id="UP000789525">
    <property type="component" value="Unassembled WGS sequence"/>
</dbReference>
<gene>
    <name evidence="1" type="ORF">ACOLOM_LOCUS5502</name>
</gene>
<sequence>METNLVNTQSNNNQTAPDFRNVDFGTISQNPGIQNEVDAKEKTEDCWCFIGGIAKNTEYRDLKYFLETYFGKIKHVDIVKSKACAFVEFYEESSYQLAINVRTVKYGNKLLRIEKRMNKNNKGKERQS</sequence>
<organism evidence="1 2">
    <name type="scientific">Acaulospora colombiana</name>
    <dbReference type="NCBI Taxonomy" id="27376"/>
    <lineage>
        <taxon>Eukaryota</taxon>
        <taxon>Fungi</taxon>
        <taxon>Fungi incertae sedis</taxon>
        <taxon>Mucoromycota</taxon>
        <taxon>Glomeromycotina</taxon>
        <taxon>Glomeromycetes</taxon>
        <taxon>Diversisporales</taxon>
        <taxon>Acaulosporaceae</taxon>
        <taxon>Acaulospora</taxon>
    </lineage>
</organism>
<keyword evidence="2" id="KW-1185">Reference proteome</keyword>
<proteinExistence type="predicted"/>
<name>A0ACA9M988_9GLOM</name>